<evidence type="ECO:0000313" key="3">
    <source>
        <dbReference type="Proteomes" id="UP000319280"/>
    </source>
</evidence>
<keyword evidence="3" id="KW-1185">Reference proteome</keyword>
<proteinExistence type="predicted"/>
<accession>A0A549YG08</accession>
<comment type="caution">
    <text evidence="2">The sequence shown here is derived from an EMBL/GenBank/DDBJ whole genome shotgun (WGS) entry which is preliminary data.</text>
</comment>
<name>A0A549YG08_9BACI</name>
<dbReference type="AlphaFoldDB" id="A0A549YG08"/>
<organism evidence="2 3">
    <name type="scientific">Lentibacillus cibarius</name>
    <dbReference type="NCBI Taxonomy" id="2583219"/>
    <lineage>
        <taxon>Bacteria</taxon>
        <taxon>Bacillati</taxon>
        <taxon>Bacillota</taxon>
        <taxon>Bacilli</taxon>
        <taxon>Bacillales</taxon>
        <taxon>Bacillaceae</taxon>
        <taxon>Lentibacillus</taxon>
    </lineage>
</organism>
<feature type="transmembrane region" description="Helical" evidence="1">
    <location>
        <begin position="40"/>
        <end position="59"/>
    </location>
</feature>
<dbReference type="Proteomes" id="UP000319280">
    <property type="component" value="Unassembled WGS sequence"/>
</dbReference>
<protein>
    <submittedName>
        <fullName evidence="2">Uncharacterized protein</fullName>
    </submittedName>
</protein>
<keyword evidence="1" id="KW-0472">Membrane</keyword>
<dbReference type="EMBL" id="VJMZ01000001">
    <property type="protein sequence ID" value="TRM10777.1"/>
    <property type="molecule type" value="Genomic_DNA"/>
</dbReference>
<gene>
    <name evidence="2" type="ORF">FH966_03065</name>
</gene>
<evidence type="ECO:0000313" key="2">
    <source>
        <dbReference type="EMBL" id="TRM10777.1"/>
    </source>
</evidence>
<dbReference type="RefSeq" id="WP_142790026.1">
    <property type="nucleotide sequence ID" value="NZ_VJMZ01000001.1"/>
</dbReference>
<feature type="transmembrane region" description="Helical" evidence="1">
    <location>
        <begin position="71"/>
        <end position="93"/>
    </location>
</feature>
<feature type="transmembrane region" description="Helical" evidence="1">
    <location>
        <begin position="7"/>
        <end position="28"/>
    </location>
</feature>
<keyword evidence="1" id="KW-1133">Transmembrane helix</keyword>
<sequence>MVTFKRLNYITIIMTVIALISGIIFFFFSSWSGNSNIPGFPIFIIMILTSITGMIFGITDLAKSTGKRSKIIGTISVGVGIGFLIFLALIIWIGSNFAP</sequence>
<reference evidence="2 3" key="1">
    <citation type="submission" date="2019-07" db="EMBL/GenBank/DDBJ databases">
        <title>Genomic analysis of Lentibacillus sp. NKC851-2.</title>
        <authorList>
            <person name="Oh Y.J."/>
        </authorList>
    </citation>
    <scope>NUCLEOTIDE SEQUENCE [LARGE SCALE GENOMIC DNA]</scope>
    <source>
        <strain evidence="2 3">NKC851-2</strain>
    </source>
</reference>
<keyword evidence="1" id="KW-0812">Transmembrane</keyword>
<evidence type="ECO:0000256" key="1">
    <source>
        <dbReference type="SAM" id="Phobius"/>
    </source>
</evidence>